<sequence length="42" mass="4805">MKKIIGKFLKKLEKTNESTFGNKKLDCCDLNKSSDKDGKNKK</sequence>
<protein>
    <submittedName>
        <fullName evidence="1">Uncharacterized protein</fullName>
    </submittedName>
</protein>
<evidence type="ECO:0000313" key="1">
    <source>
        <dbReference type="EMBL" id="GAA0740252.1"/>
    </source>
</evidence>
<dbReference type="RefSeq" id="WP_343761297.1">
    <property type="nucleotide sequence ID" value="NZ_BAAACG010000009.1"/>
</dbReference>
<accession>A0ABN1JHZ2</accession>
<name>A0ABN1JHZ2_9CLOT</name>
<comment type="caution">
    <text evidence="1">The sequence shown here is derived from an EMBL/GenBank/DDBJ whole genome shotgun (WGS) entry which is preliminary data.</text>
</comment>
<organism evidence="1 2">
    <name type="scientific">Clostridium oceanicum</name>
    <dbReference type="NCBI Taxonomy" id="1543"/>
    <lineage>
        <taxon>Bacteria</taxon>
        <taxon>Bacillati</taxon>
        <taxon>Bacillota</taxon>
        <taxon>Clostridia</taxon>
        <taxon>Eubacteriales</taxon>
        <taxon>Clostridiaceae</taxon>
        <taxon>Clostridium</taxon>
    </lineage>
</organism>
<dbReference type="Proteomes" id="UP001501510">
    <property type="component" value="Unassembled WGS sequence"/>
</dbReference>
<dbReference type="EMBL" id="BAAACG010000009">
    <property type="protein sequence ID" value="GAA0740252.1"/>
    <property type="molecule type" value="Genomic_DNA"/>
</dbReference>
<reference evidence="1 2" key="1">
    <citation type="journal article" date="2019" name="Int. J. Syst. Evol. Microbiol.">
        <title>The Global Catalogue of Microorganisms (GCM) 10K type strain sequencing project: providing services to taxonomists for standard genome sequencing and annotation.</title>
        <authorList>
            <consortium name="The Broad Institute Genomics Platform"/>
            <consortium name="The Broad Institute Genome Sequencing Center for Infectious Disease"/>
            <person name="Wu L."/>
            <person name="Ma J."/>
        </authorList>
    </citation>
    <scope>NUCLEOTIDE SEQUENCE [LARGE SCALE GENOMIC DNA]</scope>
    <source>
        <strain evidence="1 2">JCM 1407</strain>
    </source>
</reference>
<keyword evidence="2" id="KW-1185">Reference proteome</keyword>
<gene>
    <name evidence="1" type="ORF">GCM10008906_20000</name>
</gene>
<dbReference type="NCBIfam" id="NF040898">
    <property type="entry name" value="CC_mini_metal"/>
    <property type="match status" value="1"/>
</dbReference>
<proteinExistence type="predicted"/>
<evidence type="ECO:0000313" key="2">
    <source>
        <dbReference type="Proteomes" id="UP001501510"/>
    </source>
</evidence>